<dbReference type="KEGG" id="gaz:Pan241w_37270"/>
<dbReference type="Proteomes" id="UP000317171">
    <property type="component" value="Chromosome"/>
</dbReference>
<keyword evidence="5" id="KW-1185">Reference proteome</keyword>
<accession>A0A517RIB0</accession>
<dbReference type="PRINTS" id="PR00793">
    <property type="entry name" value="PROAMNOPTASE"/>
</dbReference>
<dbReference type="EC" id="3.4.11.5" evidence="4"/>
<gene>
    <name evidence="4" type="primary">pip</name>
    <name evidence="4" type="ORF">Pan241w_37270</name>
</gene>
<evidence type="ECO:0000256" key="2">
    <source>
        <dbReference type="ARBA" id="ARBA00022801"/>
    </source>
</evidence>
<proteinExistence type="inferred from homology"/>
<dbReference type="GO" id="GO:0006508">
    <property type="term" value="P:proteolysis"/>
    <property type="evidence" value="ECO:0007669"/>
    <property type="project" value="InterPro"/>
</dbReference>
<dbReference type="PANTHER" id="PTHR43798">
    <property type="entry name" value="MONOACYLGLYCEROL LIPASE"/>
    <property type="match status" value="1"/>
</dbReference>
<evidence type="ECO:0000256" key="1">
    <source>
        <dbReference type="ARBA" id="ARBA00010088"/>
    </source>
</evidence>
<dbReference type="EMBL" id="CP036269">
    <property type="protein sequence ID" value="QDT43625.1"/>
    <property type="molecule type" value="Genomic_DNA"/>
</dbReference>
<dbReference type="AlphaFoldDB" id="A0A517RIB0"/>
<keyword evidence="4" id="KW-0031">Aminopeptidase</keyword>
<dbReference type="OrthoDB" id="9775557at2"/>
<sequence>MRAKINGAEIYFDVDGMGLVPEVDQMVERPVLFLLHGGPGSDHSSFKSNSAPLRDTAQLVYVDHRGSGRSAPADPETYTLDQNIDDVDALREHLGLERISVLGSSYGGMVAQGYAIRYPERIANLILVATTPSYRFLEDAKRIVTERGTPEQQRVCQWLWNGTFESQQQVYEYYKAMGPMYSTKFDLEKLEKSWPRGIRNFEQLNIGFSNFLRTFDFIEQLSSITCPTLVLGGAHDWICPPQHSELIAEKIPRAHLKIFANSSHSIADDEPEAYLTAVRGFLTYCNS</sequence>
<dbReference type="RefSeq" id="WP_145218444.1">
    <property type="nucleotide sequence ID" value="NZ_CP036269.1"/>
</dbReference>
<dbReference type="Pfam" id="PF00561">
    <property type="entry name" value="Abhydrolase_1"/>
    <property type="match status" value="1"/>
</dbReference>
<comment type="similarity">
    <text evidence="1">Belongs to the peptidase S33 family.</text>
</comment>
<organism evidence="4 5">
    <name type="scientific">Gimesia alba</name>
    <dbReference type="NCBI Taxonomy" id="2527973"/>
    <lineage>
        <taxon>Bacteria</taxon>
        <taxon>Pseudomonadati</taxon>
        <taxon>Planctomycetota</taxon>
        <taxon>Planctomycetia</taxon>
        <taxon>Planctomycetales</taxon>
        <taxon>Planctomycetaceae</taxon>
        <taxon>Gimesia</taxon>
    </lineage>
</organism>
<feature type="domain" description="AB hydrolase-1" evidence="3">
    <location>
        <begin position="30"/>
        <end position="271"/>
    </location>
</feature>
<keyword evidence="2 4" id="KW-0378">Hydrolase</keyword>
<dbReference type="GO" id="GO:0016020">
    <property type="term" value="C:membrane"/>
    <property type="evidence" value="ECO:0007669"/>
    <property type="project" value="TreeGrafter"/>
</dbReference>
<dbReference type="PRINTS" id="PR00111">
    <property type="entry name" value="ABHYDROLASE"/>
</dbReference>
<dbReference type="InterPro" id="IPR000073">
    <property type="entry name" value="AB_hydrolase_1"/>
</dbReference>
<name>A0A517RIB0_9PLAN</name>
<evidence type="ECO:0000313" key="4">
    <source>
        <dbReference type="EMBL" id="QDT43625.1"/>
    </source>
</evidence>
<dbReference type="InterPro" id="IPR029058">
    <property type="entry name" value="AB_hydrolase_fold"/>
</dbReference>
<dbReference type="InterPro" id="IPR050266">
    <property type="entry name" value="AB_hydrolase_sf"/>
</dbReference>
<evidence type="ECO:0000259" key="3">
    <source>
        <dbReference type="Pfam" id="PF00561"/>
    </source>
</evidence>
<protein>
    <submittedName>
        <fullName evidence="4">Proline iminopeptidase</fullName>
        <ecNumber evidence="4">3.4.11.5</ecNumber>
    </submittedName>
</protein>
<reference evidence="4 5" key="1">
    <citation type="submission" date="2019-02" db="EMBL/GenBank/DDBJ databases">
        <title>Deep-cultivation of Planctomycetes and their phenomic and genomic characterization uncovers novel biology.</title>
        <authorList>
            <person name="Wiegand S."/>
            <person name="Jogler M."/>
            <person name="Boedeker C."/>
            <person name="Pinto D."/>
            <person name="Vollmers J."/>
            <person name="Rivas-Marin E."/>
            <person name="Kohn T."/>
            <person name="Peeters S.H."/>
            <person name="Heuer A."/>
            <person name="Rast P."/>
            <person name="Oberbeckmann S."/>
            <person name="Bunk B."/>
            <person name="Jeske O."/>
            <person name="Meyerdierks A."/>
            <person name="Storesund J.E."/>
            <person name="Kallscheuer N."/>
            <person name="Luecker S."/>
            <person name="Lage O.M."/>
            <person name="Pohl T."/>
            <person name="Merkel B.J."/>
            <person name="Hornburger P."/>
            <person name="Mueller R.-W."/>
            <person name="Bruemmer F."/>
            <person name="Labrenz M."/>
            <person name="Spormann A.M."/>
            <person name="Op den Camp H."/>
            <person name="Overmann J."/>
            <person name="Amann R."/>
            <person name="Jetten M.S.M."/>
            <person name="Mascher T."/>
            <person name="Medema M.H."/>
            <person name="Devos D.P."/>
            <person name="Kaster A.-K."/>
            <person name="Ovreas L."/>
            <person name="Rohde M."/>
            <person name="Galperin M.Y."/>
            <person name="Jogler C."/>
        </authorList>
    </citation>
    <scope>NUCLEOTIDE SEQUENCE [LARGE SCALE GENOMIC DNA]</scope>
    <source>
        <strain evidence="4 5">Pan241w</strain>
    </source>
</reference>
<dbReference type="SUPFAM" id="SSF53474">
    <property type="entry name" value="alpha/beta-Hydrolases"/>
    <property type="match status" value="1"/>
</dbReference>
<dbReference type="Gene3D" id="3.40.50.1820">
    <property type="entry name" value="alpha/beta hydrolase"/>
    <property type="match status" value="1"/>
</dbReference>
<dbReference type="InterPro" id="IPR002410">
    <property type="entry name" value="Peptidase_S33"/>
</dbReference>
<dbReference type="PANTHER" id="PTHR43798:SF33">
    <property type="entry name" value="HYDROLASE, PUTATIVE (AFU_ORTHOLOGUE AFUA_2G14860)-RELATED"/>
    <property type="match status" value="1"/>
</dbReference>
<keyword evidence="4" id="KW-0645">Protease</keyword>
<dbReference type="GO" id="GO:0004177">
    <property type="term" value="F:aminopeptidase activity"/>
    <property type="evidence" value="ECO:0007669"/>
    <property type="project" value="UniProtKB-KW"/>
</dbReference>
<evidence type="ECO:0000313" key="5">
    <source>
        <dbReference type="Proteomes" id="UP000317171"/>
    </source>
</evidence>